<keyword evidence="7 11" id="KW-0862">Zinc</keyword>
<keyword evidence="10 11" id="KW-0326">Glycosidase</keyword>
<dbReference type="InterPro" id="IPR037094">
    <property type="entry name" value="Glyco_hydro_38_cen_sf"/>
</dbReference>
<evidence type="ECO:0000256" key="10">
    <source>
        <dbReference type="ARBA" id="ARBA00023295"/>
    </source>
</evidence>
<evidence type="ECO:0000256" key="9">
    <source>
        <dbReference type="ARBA" id="ARBA00023180"/>
    </source>
</evidence>
<dbReference type="InterPro" id="IPR011013">
    <property type="entry name" value="Gal_mutarotase_sf_dom"/>
</dbReference>
<dbReference type="InterPro" id="IPR013780">
    <property type="entry name" value="Glyco_hydro_b"/>
</dbReference>
<dbReference type="Pfam" id="PF01074">
    <property type="entry name" value="Glyco_hydro_38N"/>
    <property type="match status" value="1"/>
</dbReference>
<dbReference type="InterPro" id="IPR027291">
    <property type="entry name" value="Glyco_hydro_38_N_sf"/>
</dbReference>
<dbReference type="InterPro" id="IPR048534">
    <property type="entry name" value="Man2a1-like_dom"/>
</dbReference>
<dbReference type="Pfam" id="PF17677">
    <property type="entry name" value="Glyco_hydro38C2"/>
    <property type="match status" value="1"/>
</dbReference>
<dbReference type="GO" id="GO:0046872">
    <property type="term" value="F:metal ion binding"/>
    <property type="evidence" value="ECO:0007669"/>
    <property type="project" value="UniProtKB-KW"/>
</dbReference>
<dbReference type="Gene3D" id="1.20.1270.50">
    <property type="entry name" value="Glycoside hydrolase family 38, central domain"/>
    <property type="match status" value="2"/>
</dbReference>
<dbReference type="SUPFAM" id="SSF74650">
    <property type="entry name" value="Galactose mutarotase-like"/>
    <property type="match status" value="1"/>
</dbReference>
<evidence type="ECO:0000256" key="6">
    <source>
        <dbReference type="ARBA" id="ARBA00022801"/>
    </source>
</evidence>
<evidence type="ECO:0000256" key="5">
    <source>
        <dbReference type="ARBA" id="ARBA00022729"/>
    </source>
</evidence>
<comment type="caution">
    <text evidence="13">The sequence shown here is derived from an EMBL/GenBank/DDBJ whole genome shotgun (WGS) entry which is preliminary data.</text>
</comment>
<dbReference type="AlphaFoldDB" id="A0ABD1ES48"/>
<dbReference type="Gene3D" id="3.20.110.10">
    <property type="entry name" value="Glycoside hydrolase 38, N terminal domain"/>
    <property type="match status" value="1"/>
</dbReference>
<dbReference type="CDD" id="cd10810">
    <property type="entry name" value="GH38N_AMII_LAM_like"/>
    <property type="match status" value="1"/>
</dbReference>
<sequence>MIYVILFLVVTYFGGIHAECGYQSCHPVKSDQINIHLIPHSHDDLGWLKTFEQYYWGSHDNVQSGGVQYIITSVVAALKKNKDRRFIYVETGFFWKWWLYQNEATREDVKQLVNNGQLEFVSGGWSMNDEGATYYQTIIDQMTWGLRKLNETFGECGRPKVAWQIDPFGHSREMASIFAQIGFDGFILNRIDYEDLDMRRKNRSLEFIWRGSPDHLGESSDIFTNVLFRHYSAPAGLCFDVKCDDEPIIDDPNSPEYNLASKAEDFVNNWIKPAISAFSSNNILVPMGDDFMYQYAEKNFFNMDKLINYMNSRDFDGVKYNVIYSTPSCYVKAVHDATNGTLNSAMKTDDFFPFASETHNYFTGYFTSRPTSKGYGRFSNNFLQVCKQLSTFANLTAEDENAKLDTLREALGVFQHHDAITGTEKENVAHDYIRLLHNGITNCENITSKALMKLVQLNEPDFTTCHMLNISECAPSETEKNLIITVYNPLGRPVNKYVRIPITDNSTGITITDPNGNQLTTQIIPIHGYVQKTPGRNSSAQYDLVFKAENVPPLGYKQYFFETTGNSSIPNEDFSKSEKLQVVYSENGDQLTMKNGDYQGYYGTAYRYYTGFGGEGGTDDPYVFRPDPDISPQSVGHNFIYIQYYGPLLSETHAYADNEWFSYVDRVHAQSSISEQEYLIGPLPYGRTSMEVIFQFSTHFEYDDQITTYSNGRESINRARDHRDTWNLTVTEPIAGNYYPIVGGITIQNGSKPGIAVINDRAQGGGSISYQNFEFMIHRNTISGGGAQEPLNETAFGVGVVTRGSFYIIDEKALTLGTITPKELSQEIYLGSWIFFTSPGNVSFESYQKTHVMEFSGLSNVSLPRNLHILTLEPWGPSTVLLRLENFIGNEDKTNSGLLTVDIQQMFSAFKVESMRETNLAANNWLEETVRMQFNQPDPKQKKVLPQGNNFNVTLEPMQIRTFILTISY</sequence>
<dbReference type="Pfam" id="PF07748">
    <property type="entry name" value="Glyco_hydro_38C"/>
    <property type="match status" value="1"/>
</dbReference>
<organism evidence="13 14">
    <name type="scientific">Hypothenemus hampei</name>
    <name type="common">Coffee berry borer</name>
    <dbReference type="NCBI Taxonomy" id="57062"/>
    <lineage>
        <taxon>Eukaryota</taxon>
        <taxon>Metazoa</taxon>
        <taxon>Ecdysozoa</taxon>
        <taxon>Arthropoda</taxon>
        <taxon>Hexapoda</taxon>
        <taxon>Insecta</taxon>
        <taxon>Pterygota</taxon>
        <taxon>Neoptera</taxon>
        <taxon>Endopterygota</taxon>
        <taxon>Coleoptera</taxon>
        <taxon>Polyphaga</taxon>
        <taxon>Cucujiformia</taxon>
        <taxon>Curculionidae</taxon>
        <taxon>Scolytinae</taxon>
        <taxon>Hypothenemus</taxon>
    </lineage>
</organism>
<comment type="catalytic activity">
    <reaction evidence="1">
        <text>Hydrolysis of terminal, non-reducing alpha-D-mannose residues in alpha-D-mannosides.</text>
        <dbReference type="EC" id="3.2.1.24"/>
    </reaction>
</comment>
<dbReference type="InterPro" id="IPR011682">
    <property type="entry name" value="Glyco_hydro_38_C"/>
</dbReference>
<dbReference type="FunFam" id="2.60.40.1180:FF:000018">
    <property type="entry name" value="Alpha-mannosidase"/>
    <property type="match status" value="1"/>
</dbReference>
<evidence type="ECO:0000256" key="8">
    <source>
        <dbReference type="ARBA" id="ARBA00023157"/>
    </source>
</evidence>
<reference evidence="13 14" key="1">
    <citation type="submission" date="2024-05" db="EMBL/GenBank/DDBJ databases">
        <title>Genetic variation in Jamaican populations of the coffee berry borer (Hypothenemus hampei).</title>
        <authorList>
            <person name="Errbii M."/>
            <person name="Myrie A."/>
        </authorList>
    </citation>
    <scope>NUCLEOTIDE SEQUENCE [LARGE SCALE GENOMIC DNA]</scope>
    <source>
        <strain evidence="13">JA-Hopewell-2020-01-JO</strain>
        <tissue evidence="13">Whole body</tissue>
    </source>
</reference>
<evidence type="ECO:0000313" key="13">
    <source>
        <dbReference type="EMBL" id="KAL1501428.1"/>
    </source>
</evidence>
<dbReference type="Gene3D" id="2.60.40.1360">
    <property type="match status" value="1"/>
</dbReference>
<keyword evidence="8" id="KW-1015">Disulfide bond</keyword>
<proteinExistence type="inferred from homology"/>
<dbReference type="InterPro" id="IPR041147">
    <property type="entry name" value="GH38_C"/>
</dbReference>
<gene>
    <name evidence="13" type="ORF">ABEB36_006748</name>
</gene>
<dbReference type="EMBL" id="JBDJPC010000005">
    <property type="protein sequence ID" value="KAL1501428.1"/>
    <property type="molecule type" value="Genomic_DNA"/>
</dbReference>
<dbReference type="Proteomes" id="UP001566132">
    <property type="component" value="Unassembled WGS sequence"/>
</dbReference>
<dbReference type="InterPro" id="IPR050843">
    <property type="entry name" value="Glycosyl_Hydrlase_38"/>
</dbReference>
<dbReference type="FunFam" id="1.20.1270.50:FF:000003">
    <property type="entry name" value="Alpha-mannosidase"/>
    <property type="match status" value="1"/>
</dbReference>
<dbReference type="EC" id="3.2.1.-" evidence="11"/>
<dbReference type="SUPFAM" id="SSF88688">
    <property type="entry name" value="Families 57/38 glycoside transferase middle domain"/>
    <property type="match status" value="1"/>
</dbReference>
<feature type="domain" description="Glycoside hydrolase family 38 central" evidence="12">
    <location>
        <begin position="360"/>
        <end position="436"/>
    </location>
</feature>
<dbReference type="InterPro" id="IPR028995">
    <property type="entry name" value="Glyco_hydro_57/38_cen_sf"/>
</dbReference>
<keyword evidence="9" id="KW-0325">Glycoprotein</keyword>
<keyword evidence="14" id="KW-1185">Reference proteome</keyword>
<protein>
    <recommendedName>
        <fullName evidence="3 11">Alpha-mannosidase</fullName>
        <ecNumber evidence="11">3.2.1.-</ecNumber>
    </recommendedName>
</protein>
<keyword evidence="4 11" id="KW-0479">Metal-binding</keyword>
<evidence type="ECO:0000313" key="14">
    <source>
        <dbReference type="Proteomes" id="UP001566132"/>
    </source>
</evidence>
<feature type="signal peptide" evidence="11">
    <location>
        <begin position="1"/>
        <end position="18"/>
    </location>
</feature>
<dbReference type="Pfam" id="PF09261">
    <property type="entry name" value="Alpha-mann_mid"/>
    <property type="match status" value="1"/>
</dbReference>
<feature type="chain" id="PRO_5044525675" description="Alpha-mannosidase" evidence="11">
    <location>
        <begin position="19"/>
        <end position="969"/>
    </location>
</feature>
<dbReference type="InterPro" id="IPR000602">
    <property type="entry name" value="Glyco_hydro_38_N"/>
</dbReference>
<evidence type="ECO:0000256" key="11">
    <source>
        <dbReference type="RuleBase" id="RU361199"/>
    </source>
</evidence>
<dbReference type="InterPro" id="IPR015341">
    <property type="entry name" value="Glyco_hydro_38_cen"/>
</dbReference>
<dbReference type="SUPFAM" id="SSF88713">
    <property type="entry name" value="Glycoside hydrolase/deacetylase"/>
    <property type="match status" value="1"/>
</dbReference>
<evidence type="ECO:0000256" key="1">
    <source>
        <dbReference type="ARBA" id="ARBA00000365"/>
    </source>
</evidence>
<comment type="similarity">
    <text evidence="2 11">Belongs to the glycosyl hydrolase 38 family.</text>
</comment>
<evidence type="ECO:0000256" key="2">
    <source>
        <dbReference type="ARBA" id="ARBA00009792"/>
    </source>
</evidence>
<evidence type="ECO:0000256" key="7">
    <source>
        <dbReference type="ARBA" id="ARBA00022833"/>
    </source>
</evidence>
<accession>A0ABD1ES48</accession>
<keyword evidence="5 11" id="KW-0732">Signal</keyword>
<keyword evidence="6 11" id="KW-0378">Hydrolase</keyword>
<dbReference type="PANTHER" id="PTHR11607">
    <property type="entry name" value="ALPHA-MANNOSIDASE"/>
    <property type="match status" value="1"/>
</dbReference>
<dbReference type="PANTHER" id="PTHR11607:SF3">
    <property type="entry name" value="LYSOSOMAL ALPHA-MANNOSIDASE"/>
    <property type="match status" value="1"/>
</dbReference>
<evidence type="ECO:0000259" key="12">
    <source>
        <dbReference type="SMART" id="SM00872"/>
    </source>
</evidence>
<dbReference type="SMART" id="SM00872">
    <property type="entry name" value="Alpha-mann_mid"/>
    <property type="match status" value="1"/>
</dbReference>
<dbReference type="Gene3D" id="2.60.40.1180">
    <property type="entry name" value="Golgi alpha-mannosidase II"/>
    <property type="match status" value="1"/>
</dbReference>
<name>A0ABD1ES48_HYPHA</name>
<dbReference type="FunFam" id="1.20.1270.50:FF:000002">
    <property type="entry name" value="Alpha-mannosidase"/>
    <property type="match status" value="1"/>
</dbReference>
<dbReference type="Gene3D" id="2.70.98.30">
    <property type="entry name" value="Golgi alpha-mannosidase II, domain 4"/>
    <property type="match status" value="1"/>
</dbReference>
<evidence type="ECO:0000256" key="3">
    <source>
        <dbReference type="ARBA" id="ARBA00012752"/>
    </source>
</evidence>
<dbReference type="InterPro" id="IPR011330">
    <property type="entry name" value="Glyco_hydro/deAcase_b/a-brl"/>
</dbReference>
<dbReference type="Pfam" id="PF21260">
    <property type="entry name" value="Laman-like_dom"/>
    <property type="match status" value="1"/>
</dbReference>
<comment type="cofactor">
    <cofactor evidence="11">
        <name>Zn(2+)</name>
        <dbReference type="ChEBI" id="CHEBI:29105"/>
    </cofactor>
    <text evidence="11">Binds 1 zinc ion per subunit.</text>
</comment>
<dbReference type="GO" id="GO:0004559">
    <property type="term" value="F:alpha-mannosidase activity"/>
    <property type="evidence" value="ECO:0007669"/>
    <property type="project" value="UniProtKB-EC"/>
</dbReference>
<evidence type="ECO:0000256" key="4">
    <source>
        <dbReference type="ARBA" id="ARBA00022723"/>
    </source>
</evidence>
<dbReference type="FunFam" id="3.20.110.10:FF:000001">
    <property type="entry name" value="Alpha-mannosidase"/>
    <property type="match status" value="1"/>
</dbReference>